<dbReference type="RefSeq" id="WP_263736275.1">
    <property type="nucleotide sequence ID" value="NZ_JAOWKY010000007.1"/>
</dbReference>
<keyword evidence="3" id="KW-1185">Reference proteome</keyword>
<keyword evidence="1" id="KW-0812">Transmembrane</keyword>
<accession>A0ABT2ZHL0</accession>
<feature type="transmembrane region" description="Helical" evidence="1">
    <location>
        <begin position="205"/>
        <end position="229"/>
    </location>
</feature>
<feature type="transmembrane region" description="Helical" evidence="1">
    <location>
        <begin position="236"/>
        <end position="256"/>
    </location>
</feature>
<dbReference type="Pfam" id="PF05987">
    <property type="entry name" value="DUF898"/>
    <property type="match status" value="1"/>
</dbReference>
<feature type="transmembrane region" description="Helical" evidence="1">
    <location>
        <begin position="18"/>
        <end position="39"/>
    </location>
</feature>
<feature type="transmembrane region" description="Helical" evidence="1">
    <location>
        <begin position="325"/>
        <end position="349"/>
    </location>
</feature>
<dbReference type="InterPro" id="IPR010295">
    <property type="entry name" value="DUF898"/>
</dbReference>
<feature type="transmembrane region" description="Helical" evidence="1">
    <location>
        <begin position="284"/>
        <end position="313"/>
    </location>
</feature>
<sequence length="396" mass="42877">MVPGSHTAVGYTGERGSLFGLALKTGLLTVLTLGIYRFWAKTRIRRYLWSSVSVDGDRLEYSGTGLEKLLGFLAAVVILAVYLGIVQLLLFYFGLHFVVEPESGEEALMQLAVIYISLLAVLPLMLFASYRARRYLMARTRLRGIRFGMDAAAWGYVWRALLHYLMTLLTLGILLPRQTFWLEKYKADRTHYGDARFVQGGRWVALYPAMIHLGIAAAILAASVVLLALTEDPTRAVPLGVLGYGWGFFGWAFYAVRSRRYLDSHKMLGGSVGFVAEPRVGRVIAIYALGFLAVGLAGGAIFAVASALTAVAVGSLTGAEGTGAAGIVIVALLYLATFAVFGALTLAYITQPLIAHFCETLTVLNLEALQSVRQRPHDRGADAEGFADALDIGAAI</sequence>
<protein>
    <submittedName>
        <fullName evidence="2">YjgN family protein</fullName>
    </submittedName>
</protein>
<proteinExistence type="predicted"/>
<dbReference type="Proteomes" id="UP001652542">
    <property type="component" value="Unassembled WGS sequence"/>
</dbReference>
<organism evidence="2 3">
    <name type="scientific">Albidovulum marisflavi</name>
    <dbReference type="NCBI Taxonomy" id="2984159"/>
    <lineage>
        <taxon>Bacteria</taxon>
        <taxon>Pseudomonadati</taxon>
        <taxon>Pseudomonadota</taxon>
        <taxon>Alphaproteobacteria</taxon>
        <taxon>Rhodobacterales</taxon>
        <taxon>Paracoccaceae</taxon>
        <taxon>Albidovulum</taxon>
    </lineage>
</organism>
<comment type="caution">
    <text evidence="2">The sequence shown here is derived from an EMBL/GenBank/DDBJ whole genome shotgun (WGS) entry which is preliminary data.</text>
</comment>
<evidence type="ECO:0000313" key="2">
    <source>
        <dbReference type="EMBL" id="MCV2870596.1"/>
    </source>
</evidence>
<reference evidence="2 3" key="1">
    <citation type="submission" date="2022-10" db="EMBL/GenBank/DDBJ databases">
        <title>Defluviimonas sp. nov., isolated from ocean surface water.</title>
        <authorList>
            <person name="He W."/>
            <person name="Wang L."/>
            <person name="Zhang D.-F."/>
        </authorList>
    </citation>
    <scope>NUCLEOTIDE SEQUENCE [LARGE SCALE GENOMIC DNA]</scope>
    <source>
        <strain evidence="2 3">WL0002</strain>
    </source>
</reference>
<evidence type="ECO:0000313" key="3">
    <source>
        <dbReference type="Proteomes" id="UP001652542"/>
    </source>
</evidence>
<evidence type="ECO:0000256" key="1">
    <source>
        <dbReference type="SAM" id="Phobius"/>
    </source>
</evidence>
<feature type="transmembrane region" description="Helical" evidence="1">
    <location>
        <begin position="69"/>
        <end position="95"/>
    </location>
</feature>
<keyword evidence="1" id="KW-1133">Transmembrane helix</keyword>
<dbReference type="EMBL" id="JAOWKY010000007">
    <property type="protein sequence ID" value="MCV2870596.1"/>
    <property type="molecule type" value="Genomic_DNA"/>
</dbReference>
<name>A0ABT2ZHL0_9RHOB</name>
<feature type="transmembrane region" description="Helical" evidence="1">
    <location>
        <begin position="151"/>
        <end position="175"/>
    </location>
</feature>
<gene>
    <name evidence="2" type="ORF">OEW28_18445</name>
</gene>
<feature type="transmembrane region" description="Helical" evidence="1">
    <location>
        <begin position="107"/>
        <end position="130"/>
    </location>
</feature>
<keyword evidence="1" id="KW-0472">Membrane</keyword>